<name>A0A6H5I5Y8_9HYME</name>
<gene>
    <name evidence="1" type="ORF">TBRA_LOCUS2318</name>
</gene>
<feature type="non-terminal residue" evidence="1">
    <location>
        <position position="1"/>
    </location>
</feature>
<dbReference type="AlphaFoldDB" id="A0A6H5I5Y8"/>
<sequence length="252" mass="28020">SLCSLTPSEGIEGLHENVAAPRFRSEDLSLSPSRVTGYECDSVWQEVLAKRRYMKRVAVASRRGESAASHEGCPGVFEARIEFSNLIYAREFERVASEIQYELSALYTPAIRPFCLTPHICTRVQRTSFGPIVRTGMASAPPALVNCRPPSPIGLDTYIRSCFFLLRRSPAPIYFPTFTFSFTYSLGPPQRLTLSTSPAPVFLCLYSASYNVYDPMAHHNCLMNSNPPSLSIRYFTPVLSLASVPLLPAPRL</sequence>
<accession>A0A6H5I5Y8</accession>
<evidence type="ECO:0000313" key="1">
    <source>
        <dbReference type="EMBL" id="CAB0030311.1"/>
    </source>
</evidence>
<protein>
    <submittedName>
        <fullName evidence="1">Uncharacterized protein</fullName>
    </submittedName>
</protein>
<proteinExistence type="predicted"/>
<evidence type="ECO:0000313" key="2">
    <source>
        <dbReference type="Proteomes" id="UP000479190"/>
    </source>
</evidence>
<dbReference type="Proteomes" id="UP000479190">
    <property type="component" value="Unassembled WGS sequence"/>
</dbReference>
<reference evidence="1 2" key="1">
    <citation type="submission" date="2020-02" db="EMBL/GenBank/DDBJ databases">
        <authorList>
            <person name="Ferguson B K."/>
        </authorList>
    </citation>
    <scope>NUCLEOTIDE SEQUENCE [LARGE SCALE GENOMIC DNA]</scope>
</reference>
<organism evidence="1 2">
    <name type="scientific">Trichogramma brassicae</name>
    <dbReference type="NCBI Taxonomy" id="86971"/>
    <lineage>
        <taxon>Eukaryota</taxon>
        <taxon>Metazoa</taxon>
        <taxon>Ecdysozoa</taxon>
        <taxon>Arthropoda</taxon>
        <taxon>Hexapoda</taxon>
        <taxon>Insecta</taxon>
        <taxon>Pterygota</taxon>
        <taxon>Neoptera</taxon>
        <taxon>Endopterygota</taxon>
        <taxon>Hymenoptera</taxon>
        <taxon>Apocrita</taxon>
        <taxon>Proctotrupomorpha</taxon>
        <taxon>Chalcidoidea</taxon>
        <taxon>Trichogrammatidae</taxon>
        <taxon>Trichogramma</taxon>
    </lineage>
</organism>
<keyword evidence="2" id="KW-1185">Reference proteome</keyword>
<dbReference type="EMBL" id="CADCXV010000455">
    <property type="protein sequence ID" value="CAB0030311.1"/>
    <property type="molecule type" value="Genomic_DNA"/>
</dbReference>